<dbReference type="Pfam" id="PF00730">
    <property type="entry name" value="HhH-GPD"/>
    <property type="match status" value="1"/>
</dbReference>
<dbReference type="PANTHER" id="PTHR43003:SF5">
    <property type="entry name" value="DNA-3-METHYLADENINE GLYCOSYLASE"/>
    <property type="match status" value="1"/>
</dbReference>
<sequence>MLDIDPSNSDSNSNEQKPTVTSRTTILLHQKHPAILALSEADHRLACLIRLVGELTLTPSASPFESLAMSIISQQLSTKAAATIKARVKEIVPEFTPELVLAADETAIRQCGVSFPKIRYIRDLSMKVIAGDLQLDALHELDNEELLKQLTSVKGIGTWTAEMFMMFALGRQDIMSVGDAGLQRAARWLHQLEERKDGNYLGQIAPAWSPYRTFASLYLWRAVDMGFVDSGLSVEACLDSSVIAEET</sequence>
<dbReference type="RefSeq" id="WP_127458565.1">
    <property type="nucleotide sequence ID" value="NZ_JAROBY010000043.1"/>
</dbReference>
<keyword evidence="4" id="KW-0234">DNA repair</keyword>
<evidence type="ECO:0000259" key="6">
    <source>
        <dbReference type="SMART" id="SM00478"/>
    </source>
</evidence>
<feature type="compositionally biased region" description="Low complexity" evidence="5">
    <location>
        <begin position="1"/>
        <end position="14"/>
    </location>
</feature>
<name>A0ABU6DID4_9BACL</name>
<organism evidence="7 8">
    <name type="scientific">Paenibacillus chondroitinus</name>
    <dbReference type="NCBI Taxonomy" id="59842"/>
    <lineage>
        <taxon>Bacteria</taxon>
        <taxon>Bacillati</taxon>
        <taxon>Bacillota</taxon>
        <taxon>Bacilli</taxon>
        <taxon>Bacillales</taxon>
        <taxon>Paenibacillaceae</taxon>
        <taxon>Paenibacillus</taxon>
    </lineage>
</organism>
<evidence type="ECO:0000256" key="2">
    <source>
        <dbReference type="ARBA" id="ARBA00012000"/>
    </source>
</evidence>
<comment type="caution">
    <text evidence="7">The sequence shown here is derived from an EMBL/GenBank/DDBJ whole genome shotgun (WGS) entry which is preliminary data.</text>
</comment>
<dbReference type="InterPro" id="IPR003265">
    <property type="entry name" value="HhH-GPD_domain"/>
</dbReference>
<comment type="catalytic activity">
    <reaction evidence="1">
        <text>Hydrolysis of alkylated DNA, releasing 3-methyladenine, 3-methylguanine, 7-methylguanine and 7-methyladenine.</text>
        <dbReference type="EC" id="3.2.2.21"/>
    </reaction>
</comment>
<feature type="domain" description="HhH-GPD" evidence="6">
    <location>
        <begin position="72"/>
        <end position="224"/>
    </location>
</feature>
<dbReference type="InterPro" id="IPR011257">
    <property type="entry name" value="DNA_glycosylase"/>
</dbReference>
<feature type="region of interest" description="Disordered" evidence="5">
    <location>
        <begin position="1"/>
        <end position="24"/>
    </location>
</feature>
<keyword evidence="8" id="KW-1185">Reference proteome</keyword>
<dbReference type="PANTHER" id="PTHR43003">
    <property type="entry name" value="DNA-3-METHYLADENINE GLYCOSYLASE"/>
    <property type="match status" value="1"/>
</dbReference>
<dbReference type="CDD" id="cd00056">
    <property type="entry name" value="ENDO3c"/>
    <property type="match status" value="1"/>
</dbReference>
<dbReference type="EC" id="3.2.2.21" evidence="2"/>
<dbReference type="SMART" id="SM00478">
    <property type="entry name" value="ENDO3c"/>
    <property type="match status" value="1"/>
</dbReference>
<evidence type="ECO:0000313" key="7">
    <source>
        <dbReference type="EMBL" id="MEB4797077.1"/>
    </source>
</evidence>
<dbReference type="EMBL" id="JAROBY010000043">
    <property type="protein sequence ID" value="MEB4797077.1"/>
    <property type="molecule type" value="Genomic_DNA"/>
</dbReference>
<dbReference type="Gene3D" id="1.10.1670.40">
    <property type="match status" value="1"/>
</dbReference>
<dbReference type="Proteomes" id="UP001355653">
    <property type="component" value="Unassembled WGS sequence"/>
</dbReference>
<keyword evidence="3" id="KW-0227">DNA damage</keyword>
<dbReference type="SUPFAM" id="SSF48150">
    <property type="entry name" value="DNA-glycosylase"/>
    <property type="match status" value="1"/>
</dbReference>
<evidence type="ECO:0000313" key="8">
    <source>
        <dbReference type="Proteomes" id="UP001355653"/>
    </source>
</evidence>
<gene>
    <name evidence="7" type="ORF">P5G65_24550</name>
</gene>
<accession>A0ABU6DID4</accession>
<evidence type="ECO:0000256" key="4">
    <source>
        <dbReference type="ARBA" id="ARBA00023204"/>
    </source>
</evidence>
<evidence type="ECO:0000256" key="3">
    <source>
        <dbReference type="ARBA" id="ARBA00022763"/>
    </source>
</evidence>
<protein>
    <recommendedName>
        <fullName evidence="2">DNA-3-methyladenine glycosylase II</fullName>
        <ecNumber evidence="2">3.2.2.21</ecNumber>
    </recommendedName>
</protein>
<evidence type="ECO:0000256" key="1">
    <source>
        <dbReference type="ARBA" id="ARBA00000086"/>
    </source>
</evidence>
<dbReference type="InterPro" id="IPR051912">
    <property type="entry name" value="Alkylbase_DNA_Glycosylase/TA"/>
</dbReference>
<evidence type="ECO:0000256" key="5">
    <source>
        <dbReference type="SAM" id="MobiDB-lite"/>
    </source>
</evidence>
<dbReference type="Gene3D" id="1.10.340.30">
    <property type="entry name" value="Hypothetical protein, domain 2"/>
    <property type="match status" value="1"/>
</dbReference>
<reference evidence="7 8" key="1">
    <citation type="submission" date="2023-03" db="EMBL/GenBank/DDBJ databases">
        <title>Bacillus Genome Sequencing.</title>
        <authorList>
            <person name="Dunlap C."/>
        </authorList>
    </citation>
    <scope>NUCLEOTIDE SEQUENCE [LARGE SCALE GENOMIC DNA]</scope>
    <source>
        <strain evidence="7 8">NRS-1351</strain>
    </source>
</reference>
<proteinExistence type="predicted"/>
<feature type="compositionally biased region" description="Polar residues" evidence="5">
    <location>
        <begin position="15"/>
        <end position="24"/>
    </location>
</feature>